<dbReference type="PANTHER" id="PTHR46993">
    <property type="entry name" value="MYB TRANSCRIPTION FACTOR"/>
    <property type="match status" value="1"/>
</dbReference>
<keyword evidence="2" id="KW-1185">Reference proteome</keyword>
<proteinExistence type="predicted"/>
<reference evidence="1" key="1">
    <citation type="journal article" date="2012" name="Nat. Biotechnol.">
        <title>Draft genome sequence of pigeonpea (Cajanus cajan), an orphan legume crop of resource-poor farmers.</title>
        <authorList>
            <person name="Varshney R.K."/>
            <person name="Chen W."/>
            <person name="Li Y."/>
            <person name="Bharti A.K."/>
            <person name="Saxena R.K."/>
            <person name="Schlueter J.A."/>
            <person name="Donoghue M.T."/>
            <person name="Azam S."/>
            <person name="Fan G."/>
            <person name="Whaley A.M."/>
            <person name="Farmer A.D."/>
            <person name="Sheridan J."/>
            <person name="Iwata A."/>
            <person name="Tuteja R."/>
            <person name="Penmetsa R.V."/>
            <person name="Wu W."/>
            <person name="Upadhyaya H.D."/>
            <person name="Yang S.P."/>
            <person name="Shah T."/>
            <person name="Saxena K.B."/>
            <person name="Michael T."/>
            <person name="McCombie W.R."/>
            <person name="Yang B."/>
            <person name="Zhang G."/>
            <person name="Yang H."/>
            <person name="Wang J."/>
            <person name="Spillane C."/>
            <person name="Cook D.R."/>
            <person name="May G.D."/>
            <person name="Xu X."/>
            <person name="Jackson S.A."/>
        </authorList>
    </citation>
    <scope>NUCLEOTIDE SEQUENCE [LARGE SCALE GENOMIC DNA]</scope>
</reference>
<name>A0A151RBM6_CAJCA</name>
<dbReference type="Gramene" id="C.cajan_36462.t">
    <property type="protein sequence ID" value="C.cajan_36462.t"/>
    <property type="gene ID" value="C.cajan_36462"/>
</dbReference>
<organism evidence="1 2">
    <name type="scientific">Cajanus cajan</name>
    <name type="common">Pigeon pea</name>
    <name type="synonym">Cajanus indicus</name>
    <dbReference type="NCBI Taxonomy" id="3821"/>
    <lineage>
        <taxon>Eukaryota</taxon>
        <taxon>Viridiplantae</taxon>
        <taxon>Streptophyta</taxon>
        <taxon>Embryophyta</taxon>
        <taxon>Tracheophyta</taxon>
        <taxon>Spermatophyta</taxon>
        <taxon>Magnoliopsida</taxon>
        <taxon>eudicotyledons</taxon>
        <taxon>Gunneridae</taxon>
        <taxon>Pentapetalae</taxon>
        <taxon>rosids</taxon>
        <taxon>fabids</taxon>
        <taxon>Fabales</taxon>
        <taxon>Fabaceae</taxon>
        <taxon>Papilionoideae</taxon>
        <taxon>50 kb inversion clade</taxon>
        <taxon>NPAAA clade</taxon>
        <taxon>indigoferoid/millettioid clade</taxon>
        <taxon>Phaseoleae</taxon>
        <taxon>Cajanus</taxon>
    </lineage>
</organism>
<dbReference type="EMBL" id="KQ483866">
    <property type="protein sequence ID" value="KYP40008.1"/>
    <property type="molecule type" value="Genomic_DNA"/>
</dbReference>
<evidence type="ECO:0000313" key="1">
    <source>
        <dbReference type="EMBL" id="KYP40008.1"/>
    </source>
</evidence>
<dbReference type="Proteomes" id="UP000075243">
    <property type="component" value="Unassembled WGS sequence"/>
</dbReference>
<dbReference type="AlphaFoldDB" id="A0A151RBM6"/>
<dbReference type="PANTHER" id="PTHR46993:SF6">
    <property type="entry name" value="MYB TRANSCRIPTION FACTOR"/>
    <property type="match status" value="1"/>
</dbReference>
<evidence type="ECO:0000313" key="2">
    <source>
        <dbReference type="Proteomes" id="UP000075243"/>
    </source>
</evidence>
<accession>A0A151RBM6</accession>
<gene>
    <name evidence="1" type="ORF">KK1_038685</name>
</gene>
<protein>
    <submittedName>
        <fullName evidence="1">Uncharacterized protein</fullName>
    </submittedName>
</protein>
<sequence>MDSFCREHVVCYEGDEIVVCEPYVDGEPVCIRSSSVERFTFCYTTLISKLKVRWPLTECEKGVLQSLNVTPTQFHPNSWAFVRGFEILCSGLGIRPTASKFFYFFDSRVFKRNSWVSVSGVVNRGLLSLFQSSYKGFKKSYFRIRCTPGNENLLKGYPLYFPDASSTEYSTTIDHIWRGRVAALITSFGELARWRNDVDAAVWDPRFCERIAGLNSRKEAFDEVGAYLKEAWEELGPSFLESMSNVKGQEGLENSAKEKELIMMMMVMHA</sequence>